<evidence type="ECO:0000256" key="1">
    <source>
        <dbReference type="ARBA" id="ARBA00023015"/>
    </source>
</evidence>
<accession>A0A1U9R1Y2</accession>
<dbReference type="PROSITE" id="PS50977">
    <property type="entry name" value="HTH_TETR_2"/>
    <property type="match status" value="1"/>
</dbReference>
<dbReference type="OrthoDB" id="3570708at2"/>
<dbReference type="SUPFAM" id="SSF46689">
    <property type="entry name" value="Homeodomain-like"/>
    <property type="match status" value="1"/>
</dbReference>
<dbReference type="GO" id="GO:0000976">
    <property type="term" value="F:transcription cis-regulatory region binding"/>
    <property type="evidence" value="ECO:0007669"/>
    <property type="project" value="TreeGrafter"/>
</dbReference>
<evidence type="ECO:0000259" key="5">
    <source>
        <dbReference type="PROSITE" id="PS50977"/>
    </source>
</evidence>
<dbReference type="GO" id="GO:0003700">
    <property type="term" value="F:DNA-binding transcription factor activity"/>
    <property type="evidence" value="ECO:0007669"/>
    <property type="project" value="TreeGrafter"/>
</dbReference>
<feature type="domain" description="HTH tetR-type" evidence="5">
    <location>
        <begin position="15"/>
        <end position="73"/>
    </location>
</feature>
<organism evidence="6 7">
    <name type="scientific">Streptomyces niveus</name>
    <name type="common">Streptomyces spheroides</name>
    <dbReference type="NCBI Taxonomy" id="193462"/>
    <lineage>
        <taxon>Bacteria</taxon>
        <taxon>Bacillati</taxon>
        <taxon>Actinomycetota</taxon>
        <taxon>Actinomycetes</taxon>
        <taxon>Kitasatosporales</taxon>
        <taxon>Streptomycetaceae</taxon>
        <taxon>Streptomyces</taxon>
    </lineage>
</organism>
<evidence type="ECO:0000256" key="4">
    <source>
        <dbReference type="PROSITE-ProRule" id="PRU00335"/>
    </source>
</evidence>
<dbReference type="AlphaFoldDB" id="A0A1U9R1Y2"/>
<gene>
    <name evidence="6" type="ORF">BBN63_00545</name>
</gene>
<sequence>MRDTGPPRRVRADAERSTARILEAAEAVLAVDSTASLERIADAAGLTRVTIHRRFSSRKALIDALSARLNEQYLLALKQARAETAPPAVALHRLTEIIFELKISHRFTMDLNSDSLTGRPLLSREAADGLDALFARLYAAGAITSADPAWGRQLYLTLLCEVGGLPEDAPGLNSAGNDPSDKAGARTDLLVTTVIGALGGRNGRATAQ</sequence>
<evidence type="ECO:0000256" key="2">
    <source>
        <dbReference type="ARBA" id="ARBA00023125"/>
    </source>
</evidence>
<keyword evidence="1" id="KW-0805">Transcription regulation</keyword>
<keyword evidence="3" id="KW-0804">Transcription</keyword>
<dbReference type="KEGG" id="snw:BBN63_00545"/>
<reference evidence="6 7" key="1">
    <citation type="submission" date="2016-11" db="EMBL/GenBank/DDBJ databases">
        <title>Complete genome sequence of Streptomyces niveus SCSIO 3406.</title>
        <authorList>
            <person name="Zhu Q."/>
            <person name="Cheng W."/>
            <person name="Song Y."/>
            <person name="Li Q."/>
            <person name="Ju J."/>
        </authorList>
    </citation>
    <scope>NUCLEOTIDE SEQUENCE [LARGE SCALE GENOMIC DNA]</scope>
    <source>
        <strain evidence="6 7">SCSIO 3406</strain>
    </source>
</reference>
<proteinExistence type="predicted"/>
<dbReference type="EMBL" id="CP018047">
    <property type="protein sequence ID" value="AQU70538.1"/>
    <property type="molecule type" value="Genomic_DNA"/>
</dbReference>
<keyword evidence="2 4" id="KW-0238">DNA-binding</keyword>
<evidence type="ECO:0000256" key="3">
    <source>
        <dbReference type="ARBA" id="ARBA00023163"/>
    </source>
</evidence>
<dbReference type="PANTHER" id="PTHR30055:SF234">
    <property type="entry name" value="HTH-TYPE TRANSCRIPTIONAL REGULATOR BETI"/>
    <property type="match status" value="1"/>
</dbReference>
<dbReference type="Gene3D" id="1.10.357.10">
    <property type="entry name" value="Tetracycline Repressor, domain 2"/>
    <property type="match status" value="1"/>
</dbReference>
<keyword evidence="7" id="KW-1185">Reference proteome</keyword>
<name>A0A1U9R1Y2_STRNV</name>
<evidence type="ECO:0000313" key="7">
    <source>
        <dbReference type="Proteomes" id="UP000189677"/>
    </source>
</evidence>
<dbReference type="Pfam" id="PF00440">
    <property type="entry name" value="TetR_N"/>
    <property type="match status" value="1"/>
</dbReference>
<evidence type="ECO:0000313" key="6">
    <source>
        <dbReference type="EMBL" id="AQU70538.1"/>
    </source>
</evidence>
<dbReference type="InterPro" id="IPR001647">
    <property type="entry name" value="HTH_TetR"/>
</dbReference>
<dbReference type="InterPro" id="IPR050109">
    <property type="entry name" value="HTH-type_TetR-like_transc_reg"/>
</dbReference>
<dbReference type="InterPro" id="IPR009057">
    <property type="entry name" value="Homeodomain-like_sf"/>
</dbReference>
<dbReference type="Proteomes" id="UP000189677">
    <property type="component" value="Chromosome"/>
</dbReference>
<feature type="DNA-binding region" description="H-T-H motif" evidence="4">
    <location>
        <begin position="36"/>
        <end position="55"/>
    </location>
</feature>
<protein>
    <recommendedName>
        <fullName evidence="5">HTH tetR-type domain-containing protein</fullName>
    </recommendedName>
</protein>
<dbReference type="RefSeq" id="WP_078079243.1">
    <property type="nucleotide sequence ID" value="NZ_CP018047.1"/>
</dbReference>
<dbReference type="PANTHER" id="PTHR30055">
    <property type="entry name" value="HTH-TYPE TRANSCRIPTIONAL REGULATOR RUTR"/>
    <property type="match status" value="1"/>
</dbReference>